<evidence type="ECO:0000313" key="3">
    <source>
        <dbReference type="Proteomes" id="UP000729402"/>
    </source>
</evidence>
<feature type="compositionally biased region" description="Acidic residues" evidence="1">
    <location>
        <begin position="146"/>
        <end position="163"/>
    </location>
</feature>
<evidence type="ECO:0000256" key="1">
    <source>
        <dbReference type="SAM" id="MobiDB-lite"/>
    </source>
</evidence>
<gene>
    <name evidence="2" type="ORF">GUJ93_ZPchr0002g25272</name>
</gene>
<feature type="region of interest" description="Disordered" evidence="1">
    <location>
        <begin position="1"/>
        <end position="34"/>
    </location>
</feature>
<name>A0A8J5VIF4_ZIZPA</name>
<comment type="caution">
    <text evidence="2">The sequence shown here is derived from an EMBL/GenBank/DDBJ whole genome shotgun (WGS) entry which is preliminary data.</text>
</comment>
<reference evidence="2" key="2">
    <citation type="submission" date="2021-02" db="EMBL/GenBank/DDBJ databases">
        <authorList>
            <person name="Kimball J.A."/>
            <person name="Haas M.W."/>
            <person name="Macchietto M."/>
            <person name="Kono T."/>
            <person name="Duquette J."/>
            <person name="Shao M."/>
        </authorList>
    </citation>
    <scope>NUCLEOTIDE SEQUENCE</scope>
    <source>
        <tissue evidence="2">Fresh leaf tissue</tissue>
    </source>
</reference>
<dbReference type="EMBL" id="JAAALK010000287">
    <property type="protein sequence ID" value="KAG8061021.1"/>
    <property type="molecule type" value="Genomic_DNA"/>
</dbReference>
<feature type="region of interest" description="Disordered" evidence="1">
    <location>
        <begin position="136"/>
        <end position="192"/>
    </location>
</feature>
<organism evidence="2 3">
    <name type="scientific">Zizania palustris</name>
    <name type="common">Northern wild rice</name>
    <dbReference type="NCBI Taxonomy" id="103762"/>
    <lineage>
        <taxon>Eukaryota</taxon>
        <taxon>Viridiplantae</taxon>
        <taxon>Streptophyta</taxon>
        <taxon>Embryophyta</taxon>
        <taxon>Tracheophyta</taxon>
        <taxon>Spermatophyta</taxon>
        <taxon>Magnoliopsida</taxon>
        <taxon>Liliopsida</taxon>
        <taxon>Poales</taxon>
        <taxon>Poaceae</taxon>
        <taxon>BOP clade</taxon>
        <taxon>Oryzoideae</taxon>
        <taxon>Oryzeae</taxon>
        <taxon>Zizaniinae</taxon>
        <taxon>Zizania</taxon>
    </lineage>
</organism>
<accession>A0A8J5VIF4</accession>
<keyword evidence="3" id="KW-1185">Reference proteome</keyword>
<dbReference type="Proteomes" id="UP000729402">
    <property type="component" value="Unassembled WGS sequence"/>
</dbReference>
<proteinExistence type="predicted"/>
<dbReference type="AlphaFoldDB" id="A0A8J5VIF4"/>
<sequence>MDVEVPSTTEALDAAGQLPSSPMLGEGPTAAPGAEVERLGPEAATTGSWPRVVTTDSEVVAPGSASACLESEELQAHRRDWGGLFATSEYAKLYPIERSEDTLPDSFSFSCFHANLRLDLFLDATRVEHARLEVADAKETSRNGEGSDETSEESEEDSSDEGDGGANLDEVIPLEPSDEVTKIVDRSPAPGGGGGVQVQAPFVRPFFASGVAAEAVVNAYFGL</sequence>
<feature type="compositionally biased region" description="Polar residues" evidence="1">
    <location>
        <begin position="1"/>
        <end position="10"/>
    </location>
</feature>
<evidence type="ECO:0000313" key="2">
    <source>
        <dbReference type="EMBL" id="KAG8061021.1"/>
    </source>
</evidence>
<protein>
    <submittedName>
        <fullName evidence="2">Uncharacterized protein</fullName>
    </submittedName>
</protein>
<reference evidence="2" key="1">
    <citation type="journal article" date="2021" name="bioRxiv">
        <title>Whole Genome Assembly and Annotation of Northern Wild Rice, Zizania palustris L., Supports a Whole Genome Duplication in the Zizania Genus.</title>
        <authorList>
            <person name="Haas M."/>
            <person name="Kono T."/>
            <person name="Macchietto M."/>
            <person name="Millas R."/>
            <person name="McGilp L."/>
            <person name="Shao M."/>
            <person name="Duquette J."/>
            <person name="Hirsch C.N."/>
            <person name="Kimball J."/>
        </authorList>
    </citation>
    <scope>NUCLEOTIDE SEQUENCE</scope>
    <source>
        <tissue evidence="2">Fresh leaf tissue</tissue>
    </source>
</reference>